<dbReference type="RefSeq" id="WP_344907685.1">
    <property type="nucleotide sequence ID" value="NZ_BAAAYO010000006.1"/>
</dbReference>
<evidence type="ECO:0000256" key="1">
    <source>
        <dbReference type="SAM" id="MobiDB-lite"/>
    </source>
</evidence>
<dbReference type="Proteomes" id="UP001589619">
    <property type="component" value="Unassembled WGS sequence"/>
</dbReference>
<feature type="compositionally biased region" description="Low complexity" evidence="1">
    <location>
        <begin position="126"/>
        <end position="137"/>
    </location>
</feature>
<reference evidence="2 3" key="1">
    <citation type="submission" date="2024-09" db="EMBL/GenBank/DDBJ databases">
        <authorList>
            <person name="Sun Q."/>
            <person name="Mori K."/>
        </authorList>
    </citation>
    <scope>NUCLEOTIDE SEQUENCE [LARGE SCALE GENOMIC DNA]</scope>
    <source>
        <strain evidence="2 3">JCM 12520</strain>
    </source>
</reference>
<comment type="caution">
    <text evidence="2">The sequence shown here is derived from an EMBL/GenBank/DDBJ whole genome shotgun (WGS) entry which is preliminary data.</text>
</comment>
<sequence length="147" mass="15873">METRTSTVWHIHIKEVGLASTCLIGDCIEVKPVSKALAVQRQTSVFSGNEGSYDQFPLFSRSLAMPEPSPMDDVRMDVSTRDPFIRVQAVDIISVSSSSVLQVGSNCAIRSEVRVKHIRQLQHRPGAAGSQTGGSATVDDQTVATDS</sequence>
<proteinExistence type="predicted"/>
<dbReference type="EMBL" id="JBHMAG010000018">
    <property type="protein sequence ID" value="MFB9755167.1"/>
    <property type="molecule type" value="Genomic_DNA"/>
</dbReference>
<protein>
    <submittedName>
        <fullName evidence="2">Spore germination protein GerPE</fullName>
    </submittedName>
</protein>
<dbReference type="InterPro" id="IPR024496">
    <property type="entry name" value="Spore_germ_GerPE"/>
</dbReference>
<feature type="region of interest" description="Disordered" evidence="1">
    <location>
        <begin position="122"/>
        <end position="147"/>
    </location>
</feature>
<gene>
    <name evidence="2" type="ORF">ACFFNY_26640</name>
</gene>
<organism evidence="2 3">
    <name type="scientific">Paenibacillus hodogayensis</name>
    <dbReference type="NCBI Taxonomy" id="279208"/>
    <lineage>
        <taxon>Bacteria</taxon>
        <taxon>Bacillati</taxon>
        <taxon>Bacillota</taxon>
        <taxon>Bacilli</taxon>
        <taxon>Bacillales</taxon>
        <taxon>Paenibacillaceae</taxon>
        <taxon>Paenibacillus</taxon>
    </lineage>
</organism>
<evidence type="ECO:0000313" key="2">
    <source>
        <dbReference type="EMBL" id="MFB9755167.1"/>
    </source>
</evidence>
<feature type="compositionally biased region" description="Polar residues" evidence="1">
    <location>
        <begin position="138"/>
        <end position="147"/>
    </location>
</feature>
<name>A0ABV5W418_9BACL</name>
<dbReference type="Pfam" id="PF10970">
    <property type="entry name" value="GerPE"/>
    <property type="match status" value="1"/>
</dbReference>
<keyword evidence="3" id="KW-1185">Reference proteome</keyword>
<accession>A0ABV5W418</accession>
<evidence type="ECO:0000313" key="3">
    <source>
        <dbReference type="Proteomes" id="UP001589619"/>
    </source>
</evidence>